<comment type="caution">
    <text evidence="1">The sequence shown here is derived from an EMBL/GenBank/DDBJ whole genome shotgun (WGS) entry which is preliminary data.</text>
</comment>
<dbReference type="Proteomes" id="UP000019666">
    <property type="component" value="Unassembled WGS sequence"/>
</dbReference>
<proteinExistence type="predicted"/>
<reference evidence="1 2" key="1">
    <citation type="submission" date="2013-02" db="EMBL/GenBank/DDBJ databases">
        <authorList>
            <person name="Fiebig A."/>
            <person name="Goeker M."/>
            <person name="Klenk H.-P.P."/>
        </authorList>
    </citation>
    <scope>NUCLEOTIDE SEQUENCE [LARGE SCALE GENOMIC DNA]</scope>
    <source>
        <strain evidence="1 2">DSM 19309</strain>
    </source>
</reference>
<dbReference type="HOGENOM" id="CLU_3332539_0_0_5"/>
<keyword evidence="2" id="KW-1185">Reference proteome</keyword>
<organism evidence="1 2">
    <name type="scientific">Rubellimicrobium mesophilum DSM 19309</name>
    <dbReference type="NCBI Taxonomy" id="442562"/>
    <lineage>
        <taxon>Bacteria</taxon>
        <taxon>Pseudomonadati</taxon>
        <taxon>Pseudomonadota</taxon>
        <taxon>Alphaproteobacteria</taxon>
        <taxon>Rhodobacterales</taxon>
        <taxon>Roseobacteraceae</taxon>
        <taxon>Rubellimicrobium</taxon>
    </lineage>
</organism>
<accession>A0A017HUQ6</accession>
<evidence type="ECO:0000313" key="2">
    <source>
        <dbReference type="Proteomes" id="UP000019666"/>
    </source>
</evidence>
<protein>
    <submittedName>
        <fullName evidence="1">Uncharacterized protein</fullName>
    </submittedName>
</protein>
<dbReference type="EMBL" id="AOSK01000028">
    <property type="protein sequence ID" value="EYD77484.1"/>
    <property type="molecule type" value="Genomic_DNA"/>
</dbReference>
<gene>
    <name evidence="1" type="ORF">Rumeso_00909</name>
</gene>
<sequence>MRERHARKAGQVHAWLLLPCIFGPYCPAALATNAKISR</sequence>
<evidence type="ECO:0000313" key="1">
    <source>
        <dbReference type="EMBL" id="EYD77484.1"/>
    </source>
</evidence>
<dbReference type="AlphaFoldDB" id="A0A017HUQ6"/>
<name>A0A017HUQ6_9RHOB</name>